<dbReference type="Gene3D" id="1.20.140.10">
    <property type="entry name" value="Butyryl-CoA Dehydrogenase, subunit A, domain 3"/>
    <property type="match status" value="1"/>
</dbReference>
<comment type="similarity">
    <text evidence="2">Belongs to the acyl-CoA dehydrogenase family.</text>
</comment>
<comment type="cofactor">
    <cofactor evidence="1">
        <name>FAD</name>
        <dbReference type="ChEBI" id="CHEBI:57692"/>
    </cofactor>
</comment>
<dbReference type="Pfam" id="PF02770">
    <property type="entry name" value="Acyl-CoA_dh_M"/>
    <property type="match status" value="1"/>
</dbReference>
<dbReference type="EC" id="1.3.1.95" evidence="9"/>
<comment type="caution">
    <text evidence="9">The sequence shown here is derived from an EMBL/GenBank/DDBJ whole genome shotgun (WGS) entry which is preliminary data.</text>
</comment>
<name>A0A1E7W7P7_9BURK</name>
<dbReference type="PATRIC" id="fig|762836.4.peg.5110"/>
<evidence type="ECO:0000259" key="7">
    <source>
        <dbReference type="Pfam" id="PF02770"/>
    </source>
</evidence>
<dbReference type="InterPro" id="IPR006091">
    <property type="entry name" value="Acyl-CoA_Oxase/DH_mid-dom"/>
</dbReference>
<dbReference type="SUPFAM" id="SSF47203">
    <property type="entry name" value="Acyl-CoA dehydrogenase C-terminal domain-like"/>
    <property type="match status" value="1"/>
</dbReference>
<evidence type="ECO:0000256" key="5">
    <source>
        <dbReference type="ARBA" id="ARBA00023002"/>
    </source>
</evidence>
<keyword evidence="5 9" id="KW-0560">Oxidoreductase</keyword>
<dbReference type="InterPro" id="IPR013786">
    <property type="entry name" value="AcylCoA_DH/ox_N"/>
</dbReference>
<reference evidence="10" key="1">
    <citation type="journal article" date="2016" name="Front. Microbiol.">
        <title>Molecular Keys to the Janthinobacterium and Duganella spp. Interaction with the Plant Pathogen Fusarium graminearum.</title>
        <authorList>
            <person name="Haack F.S."/>
            <person name="Poehlein A."/>
            <person name="Kroger C."/>
            <person name="Voigt C.A."/>
            <person name="Piepenbring M."/>
            <person name="Bode H.B."/>
            <person name="Daniel R."/>
            <person name="Schafer W."/>
            <person name="Streit W.R."/>
        </authorList>
    </citation>
    <scope>NUCLEOTIDE SEQUENCE [LARGE SCALE GENOMIC DNA]</scope>
    <source>
        <strain evidence="10">T54</strain>
    </source>
</reference>
<dbReference type="Proteomes" id="UP000175989">
    <property type="component" value="Unassembled WGS sequence"/>
</dbReference>
<evidence type="ECO:0000259" key="6">
    <source>
        <dbReference type="Pfam" id="PF00441"/>
    </source>
</evidence>
<dbReference type="Pfam" id="PF00441">
    <property type="entry name" value="Acyl-CoA_dh_1"/>
    <property type="match status" value="1"/>
</dbReference>
<protein>
    <submittedName>
        <fullName evidence="9">Acryloyl-CoA reductase (NADH)</fullName>
        <ecNumber evidence="9">1.3.1.95</ecNumber>
    </submittedName>
</protein>
<keyword evidence="3" id="KW-0285">Flavoprotein</keyword>
<dbReference type="SUPFAM" id="SSF56645">
    <property type="entry name" value="Acyl-CoA dehydrogenase NM domain-like"/>
    <property type="match status" value="1"/>
</dbReference>
<dbReference type="PANTHER" id="PTHR43292">
    <property type="entry name" value="ACYL-COA DEHYDROGENASE"/>
    <property type="match status" value="1"/>
</dbReference>
<dbReference type="Pfam" id="PF02771">
    <property type="entry name" value="Acyl-CoA_dh_N"/>
    <property type="match status" value="1"/>
</dbReference>
<organism evidence="9 10">
    <name type="scientific">Duganella phyllosphaerae</name>
    <dbReference type="NCBI Taxonomy" id="762836"/>
    <lineage>
        <taxon>Bacteria</taxon>
        <taxon>Pseudomonadati</taxon>
        <taxon>Pseudomonadota</taxon>
        <taxon>Betaproteobacteria</taxon>
        <taxon>Burkholderiales</taxon>
        <taxon>Oxalobacteraceae</taxon>
        <taxon>Telluria group</taxon>
        <taxon>Duganella</taxon>
    </lineage>
</organism>
<feature type="domain" description="Acyl-CoA dehydrogenase/oxidase C-terminal" evidence="6">
    <location>
        <begin position="231"/>
        <end position="393"/>
    </location>
</feature>
<dbReference type="InterPro" id="IPR046373">
    <property type="entry name" value="Acyl-CoA_Oxase/DH_mid-dom_sf"/>
</dbReference>
<evidence type="ECO:0000256" key="3">
    <source>
        <dbReference type="ARBA" id="ARBA00022630"/>
    </source>
</evidence>
<dbReference type="RefSeq" id="WP_070251846.1">
    <property type="nucleotide sequence ID" value="NZ_LROM01000148.1"/>
</dbReference>
<dbReference type="InterPro" id="IPR009100">
    <property type="entry name" value="AcylCoA_DH/oxidase_NM_dom_sf"/>
</dbReference>
<dbReference type="AlphaFoldDB" id="A0A1E7W7P7"/>
<keyword evidence="4" id="KW-0274">FAD</keyword>
<feature type="domain" description="Acyl-CoA dehydrogenase/oxidase N-terminal" evidence="8">
    <location>
        <begin position="9"/>
        <end position="119"/>
    </location>
</feature>
<dbReference type="FunFam" id="2.40.110.10:FF:000011">
    <property type="entry name" value="Acyl-CoA dehydrogenase FadE34"/>
    <property type="match status" value="1"/>
</dbReference>
<dbReference type="InterPro" id="IPR009075">
    <property type="entry name" value="AcylCo_DH/oxidase_C"/>
</dbReference>
<dbReference type="GO" id="GO:0005886">
    <property type="term" value="C:plasma membrane"/>
    <property type="evidence" value="ECO:0007669"/>
    <property type="project" value="TreeGrafter"/>
</dbReference>
<dbReference type="EMBL" id="LROM01000148">
    <property type="protein sequence ID" value="OEZ92251.1"/>
    <property type="molecule type" value="Genomic_DNA"/>
</dbReference>
<dbReference type="GO" id="GO:0043958">
    <property type="term" value="F:acryloyl-CoA reductase (NADH) activity"/>
    <property type="evidence" value="ECO:0007669"/>
    <property type="project" value="UniProtKB-EC"/>
</dbReference>
<dbReference type="InterPro" id="IPR036250">
    <property type="entry name" value="AcylCo_DH-like_C"/>
</dbReference>
<sequence length="396" mass="44076">MDLSYTAADLAFRDKVRAFLAANLPPDLQKKVRNHVRLTRNDYVRWHQIAARQGWSAPGWPVEHGGPGWTPTQRHIWEEECGRAGTPQILPFGVNMVAPVIMAFGSAAQKAHYLPRILNCEDWWCQGYSEPGAGSDLASLKTRAVRVNDVYIVNGQKTWTTLAQHADMMFCLVRTDPDVRKQEGISFLLIDMTSPGITVRPILTLDEEHEVNEVFFENVRVPAINLVGQENKGWTYAKYLLGHERTGIAGVGRSKRELAFLKKLANEHSKHGKPLLQDPLFATKVANVEIELMALETTVLRVITRNAHSPGPEASLLKIRGTEIQQWITELMIEVLGPNALPFDLAYLDGDSEHAVTGDDAGAPLAANYLNMRKTSIYGGSNEIQKNIIAQMILGL</sequence>
<accession>A0A1E7W7P7</accession>
<evidence type="ECO:0000256" key="4">
    <source>
        <dbReference type="ARBA" id="ARBA00022827"/>
    </source>
</evidence>
<evidence type="ECO:0000256" key="2">
    <source>
        <dbReference type="ARBA" id="ARBA00009347"/>
    </source>
</evidence>
<evidence type="ECO:0000313" key="10">
    <source>
        <dbReference type="Proteomes" id="UP000175989"/>
    </source>
</evidence>
<dbReference type="InterPro" id="IPR037069">
    <property type="entry name" value="AcylCoA_DH/ox_N_sf"/>
</dbReference>
<gene>
    <name evidence="9" type="primary">acrC_3</name>
    <name evidence="9" type="ORF">DUPY_49700</name>
</gene>
<dbReference type="InterPro" id="IPR052161">
    <property type="entry name" value="Mycobact_Acyl-CoA_DH"/>
</dbReference>
<dbReference type="Gene3D" id="2.40.110.10">
    <property type="entry name" value="Butyryl-CoA Dehydrogenase, subunit A, domain 2"/>
    <property type="match status" value="1"/>
</dbReference>
<proteinExistence type="inferred from homology"/>
<keyword evidence="10" id="KW-1185">Reference proteome</keyword>
<dbReference type="OrthoDB" id="9770681at2"/>
<dbReference type="PANTHER" id="PTHR43292:SF3">
    <property type="entry name" value="ACYL-COA DEHYDROGENASE FADE29"/>
    <property type="match status" value="1"/>
</dbReference>
<dbReference type="GO" id="GO:0050660">
    <property type="term" value="F:flavin adenine dinucleotide binding"/>
    <property type="evidence" value="ECO:0007669"/>
    <property type="project" value="InterPro"/>
</dbReference>
<evidence type="ECO:0000313" key="9">
    <source>
        <dbReference type="EMBL" id="OEZ92251.1"/>
    </source>
</evidence>
<evidence type="ECO:0000259" key="8">
    <source>
        <dbReference type="Pfam" id="PF02771"/>
    </source>
</evidence>
<evidence type="ECO:0000256" key="1">
    <source>
        <dbReference type="ARBA" id="ARBA00001974"/>
    </source>
</evidence>
<feature type="domain" description="Acyl-CoA oxidase/dehydrogenase middle" evidence="7">
    <location>
        <begin position="125"/>
        <end position="219"/>
    </location>
</feature>
<dbReference type="Gene3D" id="1.10.540.10">
    <property type="entry name" value="Acyl-CoA dehydrogenase/oxidase, N-terminal domain"/>
    <property type="match status" value="1"/>
</dbReference>